<gene>
    <name evidence="2" type="ORF">BpHYR1_007646</name>
</gene>
<comment type="caution">
    <text evidence="2">The sequence shown here is derived from an EMBL/GenBank/DDBJ whole genome shotgun (WGS) entry which is preliminary data.</text>
</comment>
<evidence type="ECO:0000313" key="2">
    <source>
        <dbReference type="EMBL" id="RNA28205.1"/>
    </source>
</evidence>
<keyword evidence="1" id="KW-0472">Membrane</keyword>
<keyword evidence="3" id="KW-1185">Reference proteome</keyword>
<evidence type="ECO:0000313" key="3">
    <source>
        <dbReference type="Proteomes" id="UP000276133"/>
    </source>
</evidence>
<dbReference type="EMBL" id="REGN01002421">
    <property type="protein sequence ID" value="RNA28205.1"/>
    <property type="molecule type" value="Genomic_DNA"/>
</dbReference>
<keyword evidence="1" id="KW-0812">Transmembrane</keyword>
<dbReference type="Proteomes" id="UP000276133">
    <property type="component" value="Unassembled WGS sequence"/>
</dbReference>
<sequence>MKINTWTCILAKNIGSYRFKKSNSTEYLTILLNIILALMSLYKGSYYLNILHFLYFVPKRIFILKIDCVNKARLMK</sequence>
<protein>
    <submittedName>
        <fullName evidence="2">Uncharacterized protein</fullName>
    </submittedName>
</protein>
<feature type="transmembrane region" description="Helical" evidence="1">
    <location>
        <begin position="27"/>
        <end position="48"/>
    </location>
</feature>
<proteinExistence type="predicted"/>
<organism evidence="2 3">
    <name type="scientific">Brachionus plicatilis</name>
    <name type="common">Marine rotifer</name>
    <name type="synonym">Brachionus muelleri</name>
    <dbReference type="NCBI Taxonomy" id="10195"/>
    <lineage>
        <taxon>Eukaryota</taxon>
        <taxon>Metazoa</taxon>
        <taxon>Spiralia</taxon>
        <taxon>Gnathifera</taxon>
        <taxon>Rotifera</taxon>
        <taxon>Eurotatoria</taxon>
        <taxon>Monogononta</taxon>
        <taxon>Pseudotrocha</taxon>
        <taxon>Ploima</taxon>
        <taxon>Brachionidae</taxon>
        <taxon>Brachionus</taxon>
    </lineage>
</organism>
<evidence type="ECO:0000256" key="1">
    <source>
        <dbReference type="SAM" id="Phobius"/>
    </source>
</evidence>
<name>A0A3M7RXY5_BRAPC</name>
<keyword evidence="1" id="KW-1133">Transmembrane helix</keyword>
<dbReference type="AlphaFoldDB" id="A0A3M7RXY5"/>
<accession>A0A3M7RXY5</accession>
<reference evidence="2 3" key="1">
    <citation type="journal article" date="2018" name="Sci. Rep.">
        <title>Genomic signatures of local adaptation to the degree of environmental predictability in rotifers.</title>
        <authorList>
            <person name="Franch-Gras L."/>
            <person name="Hahn C."/>
            <person name="Garcia-Roger E.M."/>
            <person name="Carmona M.J."/>
            <person name="Serra M."/>
            <person name="Gomez A."/>
        </authorList>
    </citation>
    <scope>NUCLEOTIDE SEQUENCE [LARGE SCALE GENOMIC DNA]</scope>
    <source>
        <strain evidence="2">HYR1</strain>
    </source>
</reference>